<dbReference type="PANTHER" id="PTHR47074:SF70">
    <property type="entry name" value="OS07G0513450 PROTEIN"/>
    <property type="match status" value="1"/>
</dbReference>
<dbReference type="InterPro" id="IPR012337">
    <property type="entry name" value="RNaseH-like_sf"/>
</dbReference>
<dbReference type="InterPro" id="IPR052929">
    <property type="entry name" value="RNase_H-like_EbsB-rel"/>
</dbReference>
<reference evidence="2" key="2">
    <citation type="submission" date="2015-06" db="UniProtKB">
        <authorList>
            <consortium name="EnsemblPlants"/>
        </authorList>
    </citation>
    <scope>IDENTIFICATION</scope>
</reference>
<protein>
    <recommendedName>
        <fullName evidence="1">RNase H type-1 domain-containing protein</fullName>
    </recommendedName>
</protein>
<dbReference type="eggNOG" id="KOG1075">
    <property type="taxonomic scope" value="Eukaryota"/>
</dbReference>
<sequence length="243" mass="26687">MQSAWAVLNSILELEEEKRLLAIVLMYGWWNERNRRREGEGRRVASVLAFSVQKQVDELLNLALQQRREHKNRTVKKWTQPAAEVLKINVDGAFKHQLLLGGWGYVIRDVGAHVIQAGAGSSSRMQDAFHAEVMAGVKGLQAAANLGMANIQLESDSLTLIQALREENFRYAPLGGLLLEAKNIITSSFVSCQLSYCPRECNKVADAIASIGCNSPLNTDLVWDGVPPGVEDLVVGDYAASLG</sequence>
<dbReference type="SUPFAM" id="SSF53098">
    <property type="entry name" value="Ribonuclease H-like"/>
    <property type="match status" value="1"/>
</dbReference>
<dbReference type="CDD" id="cd06222">
    <property type="entry name" value="RNase_H_like"/>
    <property type="match status" value="1"/>
</dbReference>
<dbReference type="Pfam" id="PF13456">
    <property type="entry name" value="RVT_3"/>
    <property type="match status" value="1"/>
</dbReference>
<dbReference type="Proteomes" id="UP000008022">
    <property type="component" value="Unassembled WGS sequence"/>
</dbReference>
<dbReference type="GO" id="GO:0003676">
    <property type="term" value="F:nucleic acid binding"/>
    <property type="evidence" value="ECO:0007669"/>
    <property type="project" value="InterPro"/>
</dbReference>
<organism evidence="2 3">
    <name type="scientific">Oryza rufipogon</name>
    <name type="common">Brownbeard rice</name>
    <name type="synonym">Asian wild rice</name>
    <dbReference type="NCBI Taxonomy" id="4529"/>
    <lineage>
        <taxon>Eukaryota</taxon>
        <taxon>Viridiplantae</taxon>
        <taxon>Streptophyta</taxon>
        <taxon>Embryophyta</taxon>
        <taxon>Tracheophyta</taxon>
        <taxon>Spermatophyta</taxon>
        <taxon>Magnoliopsida</taxon>
        <taxon>Liliopsida</taxon>
        <taxon>Poales</taxon>
        <taxon>Poaceae</taxon>
        <taxon>BOP clade</taxon>
        <taxon>Oryzoideae</taxon>
        <taxon>Oryzeae</taxon>
        <taxon>Oryzinae</taxon>
        <taxon>Oryza</taxon>
    </lineage>
</organism>
<dbReference type="PANTHER" id="PTHR47074">
    <property type="entry name" value="BNAC02G40300D PROTEIN"/>
    <property type="match status" value="1"/>
</dbReference>
<evidence type="ECO:0000259" key="1">
    <source>
        <dbReference type="Pfam" id="PF13456"/>
    </source>
</evidence>
<dbReference type="STRING" id="4529.A0A0E0R0H7"/>
<dbReference type="GO" id="GO:0004523">
    <property type="term" value="F:RNA-DNA hybrid ribonuclease activity"/>
    <property type="evidence" value="ECO:0007669"/>
    <property type="project" value="InterPro"/>
</dbReference>
<reference evidence="3" key="1">
    <citation type="submission" date="2013-06" db="EMBL/GenBank/DDBJ databases">
        <authorList>
            <person name="Zhao Q."/>
        </authorList>
    </citation>
    <scope>NUCLEOTIDE SEQUENCE</scope>
    <source>
        <strain evidence="3">cv. W1943</strain>
    </source>
</reference>
<evidence type="ECO:0000313" key="3">
    <source>
        <dbReference type="Proteomes" id="UP000008022"/>
    </source>
</evidence>
<keyword evidence="3" id="KW-1185">Reference proteome</keyword>
<dbReference type="Gramene" id="ORUFI10G14320.1">
    <property type="protein sequence ID" value="ORUFI10G14320.1"/>
    <property type="gene ID" value="ORUFI10G14320"/>
</dbReference>
<dbReference type="AlphaFoldDB" id="A0A0E0R0H7"/>
<dbReference type="OMA" id="REENFRY"/>
<evidence type="ECO:0000313" key="2">
    <source>
        <dbReference type="EnsemblPlants" id="ORUFI10G14320.1"/>
    </source>
</evidence>
<dbReference type="InterPro" id="IPR044730">
    <property type="entry name" value="RNase_H-like_dom_plant"/>
</dbReference>
<dbReference type="HOGENOM" id="CLU_000680_14_3_1"/>
<dbReference type="Gene3D" id="3.30.420.10">
    <property type="entry name" value="Ribonuclease H-like superfamily/Ribonuclease H"/>
    <property type="match status" value="1"/>
</dbReference>
<feature type="domain" description="RNase H type-1" evidence="1">
    <location>
        <begin position="89"/>
        <end position="210"/>
    </location>
</feature>
<dbReference type="InterPro" id="IPR036397">
    <property type="entry name" value="RNaseH_sf"/>
</dbReference>
<dbReference type="EnsemblPlants" id="ORUFI10G14320.1">
    <property type="protein sequence ID" value="ORUFI10G14320.1"/>
    <property type="gene ID" value="ORUFI10G14320"/>
</dbReference>
<name>A0A0E0R0H7_ORYRU</name>
<accession>A0A0E0R0H7</accession>
<dbReference type="InterPro" id="IPR002156">
    <property type="entry name" value="RNaseH_domain"/>
</dbReference>
<proteinExistence type="predicted"/>